<evidence type="ECO:0000313" key="9">
    <source>
        <dbReference type="EMBL" id="RFM24891.1"/>
    </source>
</evidence>
<dbReference type="Gene3D" id="3.30.2090.10">
    <property type="entry name" value="Multidrug efflux transporter AcrB TolC docking domain, DN and DC subdomains"/>
    <property type="match status" value="2"/>
</dbReference>
<dbReference type="Gene3D" id="3.30.70.1320">
    <property type="entry name" value="Multidrug efflux transporter AcrB pore domain like"/>
    <property type="match status" value="1"/>
</dbReference>
<feature type="transmembrane region" description="Helical" evidence="8">
    <location>
        <begin position="855"/>
        <end position="874"/>
    </location>
</feature>
<accession>A0A395M2J2</accession>
<evidence type="ECO:0000256" key="7">
    <source>
        <dbReference type="ARBA" id="ARBA00023136"/>
    </source>
</evidence>
<dbReference type="FunFam" id="1.20.1640.10:FF:000001">
    <property type="entry name" value="Efflux pump membrane transporter"/>
    <property type="match status" value="1"/>
</dbReference>
<feature type="transmembrane region" description="Helical" evidence="8">
    <location>
        <begin position="881"/>
        <end position="901"/>
    </location>
</feature>
<evidence type="ECO:0000313" key="10">
    <source>
        <dbReference type="Proteomes" id="UP000266389"/>
    </source>
</evidence>
<feature type="transmembrane region" description="Helical" evidence="8">
    <location>
        <begin position="385"/>
        <end position="409"/>
    </location>
</feature>
<evidence type="ECO:0000256" key="8">
    <source>
        <dbReference type="SAM" id="Phobius"/>
    </source>
</evidence>
<feature type="transmembrane region" description="Helical" evidence="8">
    <location>
        <begin position="359"/>
        <end position="379"/>
    </location>
</feature>
<dbReference type="PANTHER" id="PTHR32063:SF28">
    <property type="entry name" value="BLR2861 PROTEIN"/>
    <property type="match status" value="1"/>
</dbReference>
<dbReference type="SUPFAM" id="SSF82693">
    <property type="entry name" value="Multidrug efflux transporter AcrB pore domain, PN1, PN2, PC1 and PC2 subdomains"/>
    <property type="match status" value="3"/>
</dbReference>
<dbReference type="PRINTS" id="PR00702">
    <property type="entry name" value="ACRIFLAVINRP"/>
</dbReference>
<gene>
    <name evidence="9" type="ORF">D0433_03030</name>
</gene>
<dbReference type="Pfam" id="PF00873">
    <property type="entry name" value="ACR_tran"/>
    <property type="match status" value="1"/>
</dbReference>
<dbReference type="GO" id="GO:0005886">
    <property type="term" value="C:plasma membrane"/>
    <property type="evidence" value="ECO:0007669"/>
    <property type="project" value="UniProtKB-SubCell"/>
</dbReference>
<keyword evidence="2" id="KW-0813">Transport</keyword>
<dbReference type="InterPro" id="IPR001036">
    <property type="entry name" value="Acrflvin-R"/>
</dbReference>
<keyword evidence="5 8" id="KW-0812">Transmembrane</keyword>
<dbReference type="Gene3D" id="3.30.70.1440">
    <property type="entry name" value="Multidrug efflux transporter AcrB pore domain"/>
    <property type="match status" value="1"/>
</dbReference>
<dbReference type="FunFam" id="3.30.70.1430:FF:000001">
    <property type="entry name" value="Efflux pump membrane transporter"/>
    <property type="match status" value="1"/>
</dbReference>
<feature type="transmembrane region" description="Helical" evidence="8">
    <location>
        <begin position="524"/>
        <end position="544"/>
    </location>
</feature>
<dbReference type="Gene3D" id="3.30.70.1430">
    <property type="entry name" value="Multidrug efflux transporter AcrB pore domain"/>
    <property type="match status" value="2"/>
</dbReference>
<comment type="caution">
    <text evidence="9">The sequence shown here is derived from an EMBL/GenBank/DDBJ whole genome shotgun (WGS) entry which is preliminary data.</text>
</comment>
<feature type="transmembrane region" description="Helical" evidence="8">
    <location>
        <begin position="333"/>
        <end position="352"/>
    </location>
</feature>
<name>A0A395M2J2_9BACT</name>
<dbReference type="SUPFAM" id="SSF82714">
    <property type="entry name" value="Multidrug efflux transporter AcrB TolC docking domain, DN and DC subdomains"/>
    <property type="match status" value="2"/>
</dbReference>
<dbReference type="AlphaFoldDB" id="A0A395M2J2"/>
<dbReference type="GO" id="GO:0042910">
    <property type="term" value="F:xenobiotic transmembrane transporter activity"/>
    <property type="evidence" value="ECO:0007669"/>
    <property type="project" value="TreeGrafter"/>
</dbReference>
<evidence type="ECO:0000256" key="2">
    <source>
        <dbReference type="ARBA" id="ARBA00022448"/>
    </source>
</evidence>
<sequence length="1040" mass="113875">MSLSAISIRRPVLAIVMSLVIVLLGAIGFTFLGVREYPAVDPPIITVSTSYVGANADVIESQITEPLEESINGAQGIRTITSTSADGVSNISVEFNLEVDLEAAANDVRDRVSRAVRLLPPDCDPPVVTKADANADPIMGITVQSNSRNILEVSDIARNVIKERLQTINGVSEVMIWGEKRYSMRLWMDPAKLAAYGLTPLDVRAALNAENVELPSGRIEGNTTELSIRTIGRLQTPEDFNELIIKQVAGRTIRFKDVGYAELGPENERSRLKRDGIPMVVVVLVPQPGANNISIADEAIKRLELIKKELPEDIRISISFDSTKFIRASIREVVETIFIAFCLVVLIIFFFLRDWRSTLIPVIAIPISLIGAFFIMYVMNFSINVLTLLAIVLAIGLVVDDAIVVLENIYAKVEDGMPPIQAALKGSSEIFFAVISTTVVLAAVFLPVIFLQGLTGRLFREFGLVVAGSVIISAFVALTLTPMLSSRLLKKGAHGKFYYALEPFFVSLAEQYRRSLAWVLQHRWVGLTMTGTALALIVLFGSQLKSELAPLEDRSSIRMSVTAPEGTSFEYMNAFLDMLYEGIREEAGHESEGIIVVTASGRSAAAVNTGFVRVILKNPEERQRTQQEIADRLQKVANQYTAARTFVLQEQSIGGGIGRAGLPVQYVLQAPTLDKLKEYLPKFLDEARKRPEFGGIVDVNLKFNKPELQVLINREKARLLGVSVGDIAQTLQAAFSGQRFGYFLFNGKQYQVIGQVLRARRDEPIDLKSLYVKNRDGEMIQLDNLVSLTEDASPPQLYRYNRYVSATVSAGLAKGYTMSDGIAAMDEIAAKVLDESFSTALAGTSKDYAESSSSLLFAFALALALIYLILAAQFESFRDPFIILFTVPLALSGALLSLWYFHQTLNIFSQIGIIMLIGLVTKNGILIVEFANQRRAEGLSRMEALQDAAVARFRPILMTSLSTILGFLPIALALGAGSESRMSMGIAVVGGMLVSTVLTLYVVPTIYSYISKDKKLAVPLEESSEALLSEKNPASLSTSS</sequence>
<evidence type="ECO:0000256" key="3">
    <source>
        <dbReference type="ARBA" id="ARBA00022475"/>
    </source>
</evidence>
<keyword evidence="4" id="KW-0997">Cell inner membrane</keyword>
<feature type="transmembrane region" description="Helical" evidence="8">
    <location>
        <begin position="12"/>
        <end position="34"/>
    </location>
</feature>
<organism evidence="9 10">
    <name type="scientific">Candidatus Thermochlorobacter aerophilus</name>
    <dbReference type="NCBI Taxonomy" id="1868324"/>
    <lineage>
        <taxon>Bacteria</taxon>
        <taxon>Pseudomonadati</taxon>
        <taxon>Chlorobiota</taxon>
        <taxon>Chlorobiia</taxon>
        <taxon>Chlorobiales</taxon>
        <taxon>Candidatus Thermochlorobacteriaceae</taxon>
        <taxon>Candidatus Thermochlorobacter</taxon>
    </lineage>
</organism>
<feature type="transmembrane region" description="Helical" evidence="8">
    <location>
        <begin position="430"/>
        <end position="450"/>
    </location>
</feature>
<feature type="transmembrane region" description="Helical" evidence="8">
    <location>
        <begin position="986"/>
        <end position="1010"/>
    </location>
</feature>
<evidence type="ECO:0000256" key="6">
    <source>
        <dbReference type="ARBA" id="ARBA00022989"/>
    </source>
</evidence>
<dbReference type="InterPro" id="IPR027463">
    <property type="entry name" value="AcrB_DN_DC_subdom"/>
</dbReference>
<dbReference type="Gene3D" id="1.20.1640.10">
    <property type="entry name" value="Multidrug efflux transporter AcrB transmembrane domain"/>
    <property type="match status" value="2"/>
</dbReference>
<dbReference type="EMBL" id="PHFL01000014">
    <property type="protein sequence ID" value="RFM24891.1"/>
    <property type="molecule type" value="Genomic_DNA"/>
</dbReference>
<feature type="transmembrane region" description="Helical" evidence="8">
    <location>
        <begin position="953"/>
        <end position="974"/>
    </location>
</feature>
<keyword evidence="7 8" id="KW-0472">Membrane</keyword>
<evidence type="ECO:0000256" key="5">
    <source>
        <dbReference type="ARBA" id="ARBA00022692"/>
    </source>
</evidence>
<reference evidence="9 10" key="1">
    <citation type="journal article" date="2011" name="ISME J.">
        <title>Community ecology of hot spring cyanobacterial mats: predominant populations and their functional potential.</title>
        <authorList>
            <person name="Klatt C.G."/>
            <person name="Wood J.M."/>
            <person name="Rusch D.B."/>
            <person name="Bateson M.M."/>
            <person name="Hamamura N."/>
            <person name="Heidelberg J.F."/>
            <person name="Grossman A.R."/>
            <person name="Bhaya D."/>
            <person name="Cohan F.M."/>
            <person name="Kuhl M."/>
            <person name="Bryant D.A."/>
            <person name="Ward D.M."/>
        </authorList>
    </citation>
    <scope>NUCLEOTIDE SEQUENCE [LARGE SCALE GENOMIC DNA]</scope>
    <source>
        <strain evidence="9">OS</strain>
    </source>
</reference>
<comment type="subcellular location">
    <subcellularLocation>
        <location evidence="1">Cell inner membrane</location>
        <topology evidence="1">Multi-pass membrane protein</topology>
    </subcellularLocation>
</comment>
<protein>
    <submittedName>
        <fullName evidence="9">Efflux RND transporter permease subunit</fullName>
    </submittedName>
</protein>
<proteinExistence type="predicted"/>
<feature type="transmembrane region" description="Helical" evidence="8">
    <location>
        <begin position="907"/>
        <end position="932"/>
    </location>
</feature>
<feature type="transmembrane region" description="Helical" evidence="8">
    <location>
        <begin position="462"/>
        <end position="481"/>
    </location>
</feature>
<evidence type="ECO:0000256" key="4">
    <source>
        <dbReference type="ARBA" id="ARBA00022519"/>
    </source>
</evidence>
<keyword evidence="6 8" id="KW-1133">Transmembrane helix</keyword>
<dbReference type="Proteomes" id="UP000266389">
    <property type="component" value="Unassembled WGS sequence"/>
</dbReference>
<dbReference type="PANTHER" id="PTHR32063">
    <property type="match status" value="1"/>
</dbReference>
<keyword evidence="3" id="KW-1003">Cell membrane</keyword>
<dbReference type="SUPFAM" id="SSF82866">
    <property type="entry name" value="Multidrug efflux transporter AcrB transmembrane domain"/>
    <property type="match status" value="2"/>
</dbReference>
<evidence type="ECO:0000256" key="1">
    <source>
        <dbReference type="ARBA" id="ARBA00004429"/>
    </source>
</evidence>